<dbReference type="PANTHER" id="PTHR43173">
    <property type="entry name" value="ABC1 FAMILY PROTEIN"/>
    <property type="match status" value="1"/>
</dbReference>
<evidence type="ECO:0000256" key="2">
    <source>
        <dbReference type="ARBA" id="ARBA00022729"/>
    </source>
</evidence>
<dbReference type="Gene3D" id="2.130.10.130">
    <property type="entry name" value="Integrin alpha, N-terminal"/>
    <property type="match status" value="1"/>
</dbReference>
<sequence>MYASIEVSVVAVVLLGVVSLGMGASVRDHFPRTSEFVTAACSGYNGRLALADMNNDGDVDVLMGCGDSLTWIENSGDDTFSTIIRTISIDQNPVPAAADYDRDGDQDVIVGKTAGSDDFLIVRNGTTSTGTAFPFAGWVLPVPGPQSPHVWKQVEPVDLNKDGWMDVVYASDTVIECRTIAAGDMDNDGKTDLVFVKEEVAGGVYVLVNTGPISSSATSAWGDGTFIRSLEHAMSLGIADLNEDSILDIAVTTFSFTLVDNNYPANFTKDAIDTVQASSVWIIEGTGSAASFLTPVELNQRAYGPALVGDVTGDGLADILIPSLRALSTVYVLPQAQLVKSACAGKITLFNITASEGVFKFEHGKVGTATESASDEDCVFKIEAVSDVVLSVRAAIQRSTKSSAYGVLQLFDRPDGRGEADVSITASSGQAPAFIPTTSIMSLRWVAPNSEGAAFTVEVTASPRQPSTNPQAVRGGSRTVRTFATAAVIGLDYKWSLHDLEYRTEAYIAKREEVHGRTAERLLGLCKANQGFYIKAAQTVASMQMGVPKQVTSKLRVLQDSAPFKELADVLGTFEAEFGASPHELFAEFDEQPFAAASLAQVHKAVTHDGQRVAVKVQHAGLEDLITTDLWAMRTIASIMPFFFEDLELGWLVTEVEENIAKELDFVREGQSAERVAASFADMPHVRIPGIVWASSSRRVLTMEFMDGFSISNEAQLEEQGVDRAQLTKLLLDTFSRMIFCTGFIHCDPHAGNLLVHKNAETGALDLVLLDHGLYRELDDEFRHNYCKLWKALVTYDGELLDEAADGLGVPQYKFIFPLILTYRPWSRSKDAAPGAGLSEDEARKLREDMRKTSVAEVFKFLEDLPRDMLLVFRSQDLVRSINKSLGGSSLDRFRVFVRAAISGLYLYRNGEYAPPGWRDWFAYHWTMAGLELGGAIVAFGLWLGSMWRRVRSAIVGDGDRDAEGGEVLDKFRKFEAKQG</sequence>
<evidence type="ECO:0000313" key="6">
    <source>
        <dbReference type="EMBL" id="KNC46419.1"/>
    </source>
</evidence>
<dbReference type="SUPFAM" id="SSF56112">
    <property type="entry name" value="Protein kinase-like (PK-like)"/>
    <property type="match status" value="1"/>
</dbReference>
<feature type="signal peptide" evidence="4">
    <location>
        <begin position="1"/>
        <end position="23"/>
    </location>
</feature>
<dbReference type="CDD" id="cd13969">
    <property type="entry name" value="ADCK1-like"/>
    <property type="match status" value="1"/>
</dbReference>
<dbReference type="Proteomes" id="UP000054408">
    <property type="component" value="Unassembled WGS sequence"/>
</dbReference>
<evidence type="ECO:0000256" key="3">
    <source>
        <dbReference type="SAM" id="Phobius"/>
    </source>
</evidence>
<dbReference type="InterPro" id="IPR028994">
    <property type="entry name" value="Integrin_alpha_N"/>
</dbReference>
<name>A0A0L0D241_THETB</name>
<dbReference type="InterPro" id="IPR013517">
    <property type="entry name" value="FG-GAP"/>
</dbReference>
<accession>A0A0L0D241</accession>
<comment type="similarity">
    <text evidence="1">Belongs to the protein kinase superfamily. ADCK protein kinase family.</text>
</comment>
<dbReference type="Pfam" id="PF13517">
    <property type="entry name" value="FG-GAP_3"/>
    <property type="match status" value="2"/>
</dbReference>
<dbReference type="InterPro" id="IPR011009">
    <property type="entry name" value="Kinase-like_dom_sf"/>
</dbReference>
<feature type="transmembrane region" description="Helical" evidence="3">
    <location>
        <begin position="923"/>
        <end position="944"/>
    </location>
</feature>
<dbReference type="STRING" id="461836.A0A0L0D241"/>
<keyword evidence="2 4" id="KW-0732">Signal</keyword>
<dbReference type="GO" id="GO:0016301">
    <property type="term" value="F:kinase activity"/>
    <property type="evidence" value="ECO:0007669"/>
    <property type="project" value="UniProtKB-KW"/>
</dbReference>
<gene>
    <name evidence="6" type="ORF">AMSG_02873</name>
</gene>
<organism evidence="6 7">
    <name type="scientific">Thecamonas trahens ATCC 50062</name>
    <dbReference type="NCBI Taxonomy" id="461836"/>
    <lineage>
        <taxon>Eukaryota</taxon>
        <taxon>Apusozoa</taxon>
        <taxon>Apusomonadida</taxon>
        <taxon>Apusomonadidae</taxon>
        <taxon>Thecamonas</taxon>
    </lineage>
</organism>
<dbReference type="GeneID" id="25562521"/>
<dbReference type="InterPro" id="IPR051130">
    <property type="entry name" value="Mito_struct-func_regulator"/>
</dbReference>
<dbReference type="RefSeq" id="XP_013760710.1">
    <property type="nucleotide sequence ID" value="XM_013905256.1"/>
</dbReference>
<dbReference type="OrthoDB" id="427480at2759"/>
<dbReference type="InterPro" id="IPR045307">
    <property type="entry name" value="ADCK1_dom"/>
</dbReference>
<feature type="chain" id="PRO_5005537169" evidence="4">
    <location>
        <begin position="24"/>
        <end position="980"/>
    </location>
</feature>
<keyword evidence="6" id="KW-0808">Transferase</keyword>
<dbReference type="PANTHER" id="PTHR43173:SF28">
    <property type="entry name" value="AARF DOMAIN CONTAINING KINASE 5"/>
    <property type="match status" value="1"/>
</dbReference>
<evidence type="ECO:0000256" key="1">
    <source>
        <dbReference type="ARBA" id="ARBA00009670"/>
    </source>
</evidence>
<dbReference type="Pfam" id="PF03109">
    <property type="entry name" value="ABC1"/>
    <property type="match status" value="1"/>
</dbReference>
<keyword evidence="3" id="KW-0812">Transmembrane</keyword>
<dbReference type="EMBL" id="GL349442">
    <property type="protein sequence ID" value="KNC46419.1"/>
    <property type="molecule type" value="Genomic_DNA"/>
</dbReference>
<evidence type="ECO:0000256" key="4">
    <source>
        <dbReference type="SAM" id="SignalP"/>
    </source>
</evidence>
<protein>
    <submittedName>
        <fullName evidence="6">Atypical/ABC1/ABC1-B protein kinase</fullName>
    </submittedName>
</protein>
<keyword evidence="7" id="KW-1185">Reference proteome</keyword>
<dbReference type="AlphaFoldDB" id="A0A0L0D241"/>
<dbReference type="SUPFAM" id="SSF69318">
    <property type="entry name" value="Integrin alpha N-terminal domain"/>
    <property type="match status" value="1"/>
</dbReference>
<keyword evidence="6" id="KW-0418">Kinase</keyword>
<keyword evidence="3" id="KW-1133">Transmembrane helix</keyword>
<feature type="domain" description="ABC1 atypical kinase-like" evidence="5">
    <location>
        <begin position="558"/>
        <end position="801"/>
    </location>
</feature>
<reference evidence="6 7" key="1">
    <citation type="submission" date="2010-05" db="EMBL/GenBank/DDBJ databases">
        <title>The Genome Sequence of Thecamonas trahens ATCC 50062.</title>
        <authorList>
            <consortium name="The Broad Institute Genome Sequencing Platform"/>
            <person name="Russ C."/>
            <person name="Cuomo C."/>
            <person name="Shea T."/>
            <person name="Young S.K."/>
            <person name="Zeng Q."/>
            <person name="Koehrsen M."/>
            <person name="Haas B."/>
            <person name="Borodovsky M."/>
            <person name="Guigo R."/>
            <person name="Alvarado L."/>
            <person name="Berlin A."/>
            <person name="Bochicchio J."/>
            <person name="Borenstein D."/>
            <person name="Chapman S."/>
            <person name="Chen Z."/>
            <person name="Freedman E."/>
            <person name="Gellesch M."/>
            <person name="Goldberg J."/>
            <person name="Griggs A."/>
            <person name="Gujja S."/>
            <person name="Heilman E."/>
            <person name="Heiman D."/>
            <person name="Hepburn T."/>
            <person name="Howarth C."/>
            <person name="Jen D."/>
            <person name="Larson L."/>
            <person name="Mehta T."/>
            <person name="Park D."/>
            <person name="Pearson M."/>
            <person name="Roberts A."/>
            <person name="Saif S."/>
            <person name="Shenoy N."/>
            <person name="Sisk P."/>
            <person name="Stolte C."/>
            <person name="Sykes S."/>
            <person name="Thomson T."/>
            <person name="Walk T."/>
            <person name="White J."/>
            <person name="Yandava C."/>
            <person name="Burger G."/>
            <person name="Gray M.W."/>
            <person name="Holland P.W.H."/>
            <person name="King N."/>
            <person name="Lang F.B.F."/>
            <person name="Roger A.J."/>
            <person name="Ruiz-Trillo I."/>
            <person name="Lander E."/>
            <person name="Nusbaum C."/>
        </authorList>
    </citation>
    <scope>NUCLEOTIDE SEQUENCE [LARGE SCALE GENOMIC DNA]</scope>
    <source>
        <strain evidence="6 7">ATCC 50062</strain>
    </source>
</reference>
<evidence type="ECO:0000259" key="5">
    <source>
        <dbReference type="Pfam" id="PF03109"/>
    </source>
</evidence>
<evidence type="ECO:0000313" key="7">
    <source>
        <dbReference type="Proteomes" id="UP000054408"/>
    </source>
</evidence>
<keyword evidence="3" id="KW-0472">Membrane</keyword>
<dbReference type="InterPro" id="IPR004147">
    <property type="entry name" value="ABC1_dom"/>
</dbReference>
<dbReference type="eggNOG" id="KOG1235">
    <property type="taxonomic scope" value="Eukaryota"/>
</dbReference>
<proteinExistence type="inferred from homology"/>